<dbReference type="AlphaFoldDB" id="A0A078MRT3"/>
<dbReference type="EMBL" id="LN483071">
    <property type="protein sequence ID" value="CEA08980.1"/>
    <property type="molecule type" value="Genomic_DNA"/>
</dbReference>
<sequence length="169" mass="17668">MVSLLCAGALGWAAGESAAVDQAVRSAAHSYDTEGNGRLLDRDEQALLSRLGQLVPEDAVVVGNPWTGTALVYALADRAALTPHVFWTDTADSWLILNHLDEAVPGGEVCAAIERTGAYYALDFGTVGVHGEAPDPPGLDNLADNPSVQLIDQAGQARLYRVTACAEGP</sequence>
<accession>A0A078MRT3</accession>
<organism evidence="1">
    <name type="scientific">Arthrobacter saudimassiliensis</name>
    <dbReference type="NCBI Taxonomy" id="1461584"/>
    <lineage>
        <taxon>Bacteria</taxon>
        <taxon>Bacillati</taxon>
        <taxon>Actinomycetota</taxon>
        <taxon>Actinomycetes</taxon>
        <taxon>Micrococcales</taxon>
        <taxon>Micrococcaceae</taxon>
        <taxon>Arthrobacter</taxon>
    </lineage>
</organism>
<reference evidence="1" key="1">
    <citation type="submission" date="2014-07" db="EMBL/GenBank/DDBJ databases">
        <authorList>
            <person name="Urmite Genomes Urmite Genomes"/>
        </authorList>
    </citation>
    <scope>NUCLEOTIDE SEQUENCE</scope>
    <source>
        <strain evidence="1">11W110_air</strain>
    </source>
</reference>
<proteinExistence type="predicted"/>
<dbReference type="InterPro" id="IPR046671">
    <property type="entry name" value="DUF6541"/>
</dbReference>
<dbReference type="Pfam" id="PF20176">
    <property type="entry name" value="DUF6541"/>
    <property type="match status" value="1"/>
</dbReference>
<protein>
    <submittedName>
        <fullName evidence="1">Uncharacterized protein</fullName>
    </submittedName>
</protein>
<evidence type="ECO:0000313" key="1">
    <source>
        <dbReference type="EMBL" id="CEA08980.1"/>
    </source>
</evidence>
<name>A0A078MRT3_9MICC</name>
<gene>
    <name evidence="1" type="ORF">BN1051_02343</name>
</gene>